<dbReference type="SUPFAM" id="SSF53649">
    <property type="entry name" value="Alkaline phosphatase-like"/>
    <property type="match status" value="1"/>
</dbReference>
<dbReference type="PROSITE" id="PS00149">
    <property type="entry name" value="SULFATASE_2"/>
    <property type="match status" value="1"/>
</dbReference>
<dbReference type="AlphaFoldDB" id="A0A1M4V9U9"/>
<accession>A0A1M4V9U9</accession>
<keyword evidence="5" id="KW-0732">Signal</keyword>
<comment type="similarity">
    <text evidence="1">Belongs to the sulfatase family.</text>
</comment>
<dbReference type="Pfam" id="PF00884">
    <property type="entry name" value="Sulfatase"/>
    <property type="match status" value="1"/>
</dbReference>
<dbReference type="CDD" id="cd16155">
    <property type="entry name" value="sulfatase_like"/>
    <property type="match status" value="1"/>
</dbReference>
<evidence type="ECO:0000313" key="8">
    <source>
        <dbReference type="Proteomes" id="UP000184164"/>
    </source>
</evidence>
<dbReference type="GO" id="GO:0005737">
    <property type="term" value="C:cytoplasm"/>
    <property type="evidence" value="ECO:0007669"/>
    <property type="project" value="TreeGrafter"/>
</dbReference>
<proteinExistence type="inferred from homology"/>
<dbReference type="STRING" id="1484053.SAMN05444274_10235"/>
<feature type="signal peptide" evidence="5">
    <location>
        <begin position="1"/>
        <end position="21"/>
    </location>
</feature>
<dbReference type="GO" id="GO:0046872">
    <property type="term" value="F:metal ion binding"/>
    <property type="evidence" value="ECO:0007669"/>
    <property type="project" value="UniProtKB-KW"/>
</dbReference>
<dbReference type="Gene3D" id="3.40.720.10">
    <property type="entry name" value="Alkaline Phosphatase, subunit A"/>
    <property type="match status" value="1"/>
</dbReference>
<keyword evidence="8" id="KW-1185">Reference proteome</keyword>
<keyword evidence="3" id="KW-0378">Hydrolase</keyword>
<reference evidence="7 8" key="1">
    <citation type="submission" date="2016-11" db="EMBL/GenBank/DDBJ databases">
        <authorList>
            <person name="Jaros S."/>
            <person name="Januszkiewicz K."/>
            <person name="Wedrychowicz H."/>
        </authorList>
    </citation>
    <scope>NUCLEOTIDE SEQUENCE [LARGE SCALE GENOMIC DNA]</scope>
    <source>
        <strain evidence="7 8">DSM 26910</strain>
    </source>
</reference>
<feature type="domain" description="Sulfatase N-terminal" evidence="6">
    <location>
        <begin position="24"/>
        <end position="398"/>
    </location>
</feature>
<dbReference type="InterPro" id="IPR000917">
    <property type="entry name" value="Sulfatase_N"/>
</dbReference>
<dbReference type="PANTHER" id="PTHR45953:SF1">
    <property type="entry name" value="IDURONATE 2-SULFATASE"/>
    <property type="match status" value="1"/>
</dbReference>
<dbReference type="InterPro" id="IPR017850">
    <property type="entry name" value="Alkaline_phosphatase_core_sf"/>
</dbReference>
<feature type="compositionally biased region" description="Basic and acidic residues" evidence="4">
    <location>
        <begin position="160"/>
        <end position="176"/>
    </location>
</feature>
<protein>
    <submittedName>
        <fullName evidence="7">Arylsulfatase A</fullName>
    </submittedName>
</protein>
<evidence type="ECO:0000256" key="1">
    <source>
        <dbReference type="ARBA" id="ARBA00008779"/>
    </source>
</evidence>
<gene>
    <name evidence="7" type="ORF">SAMN05444274_10235</name>
</gene>
<name>A0A1M4V9U9_9BACT</name>
<dbReference type="InterPro" id="IPR024607">
    <property type="entry name" value="Sulfatase_CS"/>
</dbReference>
<dbReference type="EMBL" id="FQUM01000002">
    <property type="protein sequence ID" value="SHE65735.1"/>
    <property type="molecule type" value="Genomic_DNA"/>
</dbReference>
<dbReference type="GO" id="GO:0008484">
    <property type="term" value="F:sulfuric ester hydrolase activity"/>
    <property type="evidence" value="ECO:0007669"/>
    <property type="project" value="TreeGrafter"/>
</dbReference>
<keyword evidence="2" id="KW-0479">Metal-binding</keyword>
<evidence type="ECO:0000256" key="3">
    <source>
        <dbReference type="ARBA" id="ARBA00022801"/>
    </source>
</evidence>
<organism evidence="7 8">
    <name type="scientific">Mariniphaga anaerophila</name>
    <dbReference type="NCBI Taxonomy" id="1484053"/>
    <lineage>
        <taxon>Bacteria</taxon>
        <taxon>Pseudomonadati</taxon>
        <taxon>Bacteroidota</taxon>
        <taxon>Bacteroidia</taxon>
        <taxon>Marinilabiliales</taxon>
        <taxon>Prolixibacteraceae</taxon>
        <taxon>Mariniphaga</taxon>
    </lineage>
</organism>
<dbReference type="RefSeq" id="WP_072998993.1">
    <property type="nucleotide sequence ID" value="NZ_FQUM01000002.1"/>
</dbReference>
<evidence type="ECO:0000259" key="6">
    <source>
        <dbReference type="Pfam" id="PF00884"/>
    </source>
</evidence>
<feature type="region of interest" description="Disordered" evidence="4">
    <location>
        <begin position="160"/>
        <end position="180"/>
    </location>
</feature>
<evidence type="ECO:0000256" key="2">
    <source>
        <dbReference type="ARBA" id="ARBA00022723"/>
    </source>
</evidence>
<evidence type="ECO:0000256" key="4">
    <source>
        <dbReference type="SAM" id="MobiDB-lite"/>
    </source>
</evidence>
<dbReference type="Proteomes" id="UP000184164">
    <property type="component" value="Unassembled WGS sequence"/>
</dbReference>
<feature type="chain" id="PRO_5012974045" evidence="5">
    <location>
        <begin position="22"/>
        <end position="504"/>
    </location>
</feature>
<evidence type="ECO:0000313" key="7">
    <source>
        <dbReference type="EMBL" id="SHE65735.1"/>
    </source>
</evidence>
<dbReference type="PANTHER" id="PTHR45953">
    <property type="entry name" value="IDURONATE 2-SULFATASE"/>
    <property type="match status" value="1"/>
</dbReference>
<sequence>MKTKQYVTFLIGLLLAIITNAQQPNFLFILTDDQTYNAIHAMGNGDIKTPNMDRLVEEGVTFTNSFNQGSWSGAVCLASRCMLNTGQSVFRAAHNFSYLPNWGRVEGEKTSVPLWGEVLRENGYETFLSGKWHLSDTAVLNSFDFAHAIGEGMYETFDKNGDNQPGYHREKADDTPWRPWSPEFTGQWTPHVKDILYDENGQKKISATYTVQEHTSELYADNAINYLQTRAKSSDKPFFMYVAFNAPHDPRQSPKEFVDMYPPATITIPQNYLPEHPFDQGDSKIRDEQIAPFPRSKDAVQLHLSEYYAIITHADREIGRILKALKESGKGGNTYVILTSDHGLAVGQHGLMGKQNQYDHSVRMPLVIAGPGLKPGKKVEEMVYMQSMFATTCDLAGIKIPETVDFKSLKPLMTMEQAKGEDYILGAYKDLQRMVRSQKFKLIVYPKVGKIQLFDVANDPLEMNDLANEPTFRSVKKKLITKLKKQQKEMGDPLDLKPYFPDSF</sequence>
<evidence type="ECO:0000256" key="5">
    <source>
        <dbReference type="SAM" id="SignalP"/>
    </source>
</evidence>
<dbReference type="OrthoDB" id="9762324at2"/>